<dbReference type="CDD" id="cd21134">
    <property type="entry name" value="YTH"/>
    <property type="match status" value="1"/>
</dbReference>
<dbReference type="PANTHER" id="PTHR12357:SF82">
    <property type="entry name" value="YTH DOMAIN-CONTAINING FAMILY PROTEIN"/>
    <property type="match status" value="1"/>
</dbReference>
<dbReference type="InterPro" id="IPR007275">
    <property type="entry name" value="YTH_domain"/>
</dbReference>
<keyword evidence="5" id="KW-1185">Reference proteome</keyword>
<reference evidence="4 5" key="1">
    <citation type="journal article" date="2023" name="Hortic Res">
        <title>Pangenome of water caltrop reveals structural variations and asymmetric subgenome divergence after allopolyploidization.</title>
        <authorList>
            <person name="Zhang X."/>
            <person name="Chen Y."/>
            <person name="Wang L."/>
            <person name="Yuan Y."/>
            <person name="Fang M."/>
            <person name="Shi L."/>
            <person name="Lu R."/>
            <person name="Comes H.P."/>
            <person name="Ma Y."/>
            <person name="Chen Y."/>
            <person name="Huang G."/>
            <person name="Zhou Y."/>
            <person name="Zheng Z."/>
            <person name="Qiu Y."/>
        </authorList>
    </citation>
    <scope>NUCLEOTIDE SEQUENCE [LARGE SCALE GENOMIC DNA]</scope>
    <source>
        <tissue evidence="4">Roots</tissue>
    </source>
</reference>
<dbReference type="EMBL" id="JAXIOK010000012">
    <property type="protein sequence ID" value="KAK4759012.1"/>
    <property type="molecule type" value="Genomic_DNA"/>
</dbReference>
<comment type="similarity">
    <text evidence="1">Belongs to the YTHDF family.</text>
</comment>
<evidence type="ECO:0000256" key="1">
    <source>
        <dbReference type="RuleBase" id="RU369095"/>
    </source>
</evidence>
<dbReference type="Gene3D" id="3.10.590.10">
    <property type="entry name" value="ph1033 like domains"/>
    <property type="match status" value="1"/>
</dbReference>
<dbReference type="GO" id="GO:1990247">
    <property type="term" value="F:N6-methyladenosine-containing RNA reader activity"/>
    <property type="evidence" value="ECO:0007669"/>
    <property type="project" value="UniProtKB-UniRule"/>
</dbReference>
<dbReference type="GO" id="GO:0005737">
    <property type="term" value="C:cytoplasm"/>
    <property type="evidence" value="ECO:0007669"/>
    <property type="project" value="TreeGrafter"/>
</dbReference>
<accession>A0AAN7K3R5</accession>
<dbReference type="GO" id="GO:0061157">
    <property type="term" value="P:mRNA destabilization"/>
    <property type="evidence" value="ECO:0007669"/>
    <property type="project" value="TreeGrafter"/>
</dbReference>
<feature type="domain" description="YTH" evidence="3">
    <location>
        <begin position="312"/>
        <end position="449"/>
    </location>
</feature>
<dbReference type="Proteomes" id="UP001345219">
    <property type="component" value="Chromosome 15"/>
</dbReference>
<keyword evidence="1" id="KW-0694">RNA-binding</keyword>
<dbReference type="Pfam" id="PF04146">
    <property type="entry name" value="YTH"/>
    <property type="match status" value="1"/>
</dbReference>
<comment type="function">
    <text evidence="1">Specifically recognizes and binds N6-methyladenosine (m6A)-containing RNAs, and regulates mRNA stability. M6A is a modification present at internal sites of mRNAs and some non-coding RNAs and plays a role in mRNA stability and processing.</text>
</comment>
<dbReference type="GO" id="GO:0003729">
    <property type="term" value="F:mRNA binding"/>
    <property type="evidence" value="ECO:0007669"/>
    <property type="project" value="UniProtKB-UniRule"/>
</dbReference>
<name>A0AAN7K3R5_9MYRT</name>
<evidence type="ECO:0000256" key="2">
    <source>
        <dbReference type="SAM" id="MobiDB-lite"/>
    </source>
</evidence>
<dbReference type="InterPro" id="IPR045168">
    <property type="entry name" value="YTH_prot"/>
</dbReference>
<dbReference type="PANTHER" id="PTHR12357">
    <property type="entry name" value="YTH YT521-B HOMOLOGY DOMAIN-CONTAINING"/>
    <property type="match status" value="1"/>
</dbReference>
<feature type="region of interest" description="Disordered" evidence="2">
    <location>
        <begin position="1"/>
        <end position="68"/>
    </location>
</feature>
<dbReference type="PROSITE" id="PS50882">
    <property type="entry name" value="YTH"/>
    <property type="match status" value="1"/>
</dbReference>
<proteinExistence type="inferred from homology"/>
<protein>
    <recommendedName>
        <fullName evidence="1">YTH domain-containing family protein</fullName>
    </recommendedName>
</protein>
<organism evidence="4 5">
    <name type="scientific">Trapa incisa</name>
    <dbReference type="NCBI Taxonomy" id="236973"/>
    <lineage>
        <taxon>Eukaryota</taxon>
        <taxon>Viridiplantae</taxon>
        <taxon>Streptophyta</taxon>
        <taxon>Embryophyta</taxon>
        <taxon>Tracheophyta</taxon>
        <taxon>Spermatophyta</taxon>
        <taxon>Magnoliopsida</taxon>
        <taxon>eudicotyledons</taxon>
        <taxon>Gunneridae</taxon>
        <taxon>Pentapetalae</taxon>
        <taxon>rosids</taxon>
        <taxon>malvids</taxon>
        <taxon>Myrtales</taxon>
        <taxon>Lythraceae</taxon>
        <taxon>Trapa</taxon>
    </lineage>
</organism>
<sequence length="496" mass="55886">MEAVASPSDQAVGLLQKLTMESSDETDPKRSDEASSGVSTSAKGATSWEQKSKNPPFHRRGNQLNGPSLYFTDEAFHSSQGGSPIYHQGYSYVPYGTVGPELHHYTYSSPYYPYQDMGNGLYASSQVGASQGKQNSGSNSEYSPSKSNAYYRHQGMYSPLSVVDASTFSDHWPNREMSGSTTAISPPTGSIHSAPNLTASHTISPTGFNNYAVLFNQTYPNASLYGQYGNLYSSGTKPFGYDQMSFNSKPLEASKYKSRYVIENRDGLNELNRGPRVKAQNIHSDKNNDAFSIILGKDEYNREDFPDEYHDAKFFIIKSYSEDDVHKSIKYGIWASTATGNKKLDAAYREAQENLTGCPVFLFFSVNTSGQFIGVAEMVGTVDFDHTVEYWQQDKWKGCFPVKWHLIKDVQNSSLRHVKLANNENKPVTNSRDTQEVEMEQGIQILKIFKDVQGKSSILDDFKFYEDREKKMLEKKTRQYTSRRLDKSFWDPSQSY</sequence>
<gene>
    <name evidence="4" type="ORF">SAY87_020313</name>
</gene>
<evidence type="ECO:0000313" key="4">
    <source>
        <dbReference type="EMBL" id="KAK4759012.1"/>
    </source>
</evidence>
<evidence type="ECO:0000313" key="5">
    <source>
        <dbReference type="Proteomes" id="UP001345219"/>
    </source>
</evidence>
<dbReference type="AlphaFoldDB" id="A0AAN7K3R5"/>
<feature type="compositionally biased region" description="Polar residues" evidence="2">
    <location>
        <begin position="34"/>
        <end position="49"/>
    </location>
</feature>
<evidence type="ECO:0000259" key="3">
    <source>
        <dbReference type="PROSITE" id="PS50882"/>
    </source>
</evidence>
<comment type="caution">
    <text evidence="4">The sequence shown here is derived from an EMBL/GenBank/DDBJ whole genome shotgun (WGS) entry which is preliminary data.</text>
</comment>